<protein>
    <submittedName>
        <fullName evidence="2">Unannotated protein</fullName>
    </submittedName>
</protein>
<reference evidence="2" key="1">
    <citation type="submission" date="2020-05" db="EMBL/GenBank/DDBJ databases">
        <authorList>
            <person name="Chiriac C."/>
            <person name="Salcher M."/>
            <person name="Ghai R."/>
            <person name="Kavagutti S V."/>
        </authorList>
    </citation>
    <scope>NUCLEOTIDE SEQUENCE</scope>
</reference>
<evidence type="ECO:0000313" key="2">
    <source>
        <dbReference type="EMBL" id="CAB4602785.1"/>
    </source>
</evidence>
<dbReference type="AlphaFoldDB" id="A0A6J6GV17"/>
<sequence>MYGTGGTVSSSNAAFKTAPRSTSMPSNFVDNPQSRLSKRITYKFLAANILQYSVSHLTIWAPWPSIKIRAGFFGSPNVSYSISIVGEIFASVIFCSSYSCNNRRFCTSNSSIVIEPRFSSASRRSSCSTIESLSNEPLPLT</sequence>
<evidence type="ECO:0000256" key="1">
    <source>
        <dbReference type="SAM" id="MobiDB-lite"/>
    </source>
</evidence>
<gene>
    <name evidence="2" type="ORF">UFOPK1826_00787</name>
</gene>
<dbReference type="EMBL" id="CAEZUN010000086">
    <property type="protein sequence ID" value="CAB4602785.1"/>
    <property type="molecule type" value="Genomic_DNA"/>
</dbReference>
<name>A0A6J6GV17_9ZZZZ</name>
<accession>A0A6J6GV17</accession>
<proteinExistence type="predicted"/>
<feature type="region of interest" description="Disordered" evidence="1">
    <location>
        <begin position="1"/>
        <end position="30"/>
    </location>
</feature>
<feature type="compositionally biased region" description="Polar residues" evidence="1">
    <location>
        <begin position="7"/>
        <end position="30"/>
    </location>
</feature>
<organism evidence="2">
    <name type="scientific">freshwater metagenome</name>
    <dbReference type="NCBI Taxonomy" id="449393"/>
    <lineage>
        <taxon>unclassified sequences</taxon>
        <taxon>metagenomes</taxon>
        <taxon>ecological metagenomes</taxon>
    </lineage>
</organism>